<keyword evidence="2" id="KW-0472">Membrane</keyword>
<evidence type="ECO:0000256" key="1">
    <source>
        <dbReference type="SAM" id="MobiDB-lite"/>
    </source>
</evidence>
<dbReference type="NCBIfam" id="TIGR03504">
    <property type="entry name" value="FimV_Cterm"/>
    <property type="match status" value="1"/>
</dbReference>
<dbReference type="InterPro" id="IPR020012">
    <property type="entry name" value="LysM_FimV"/>
</dbReference>
<feature type="transmembrane region" description="Helical" evidence="2">
    <location>
        <begin position="239"/>
        <end position="259"/>
    </location>
</feature>
<dbReference type="STRING" id="489703.SAMN04488038_101219"/>
<dbReference type="NCBIfam" id="TIGR03505">
    <property type="entry name" value="FimV_core"/>
    <property type="match status" value="1"/>
</dbReference>
<dbReference type="RefSeq" id="WP_177188781.1">
    <property type="nucleotide sequence ID" value="NZ_FOFS01000001.1"/>
</dbReference>
<gene>
    <name evidence="4" type="ORF">SAMN04488038_101219</name>
</gene>
<evidence type="ECO:0000313" key="5">
    <source>
        <dbReference type="Proteomes" id="UP000199233"/>
    </source>
</evidence>
<feature type="signal peptide" evidence="3">
    <location>
        <begin position="1"/>
        <end position="34"/>
    </location>
</feature>
<evidence type="ECO:0000256" key="2">
    <source>
        <dbReference type="SAM" id="Phobius"/>
    </source>
</evidence>
<dbReference type="EMBL" id="FOFS01000001">
    <property type="protein sequence ID" value="SEP69831.1"/>
    <property type="molecule type" value="Genomic_DNA"/>
</dbReference>
<keyword evidence="2" id="KW-1133">Transmembrane helix</keyword>
<dbReference type="InterPro" id="IPR038440">
    <property type="entry name" value="FimV_C_sf"/>
</dbReference>
<reference evidence="5" key="1">
    <citation type="submission" date="2016-10" db="EMBL/GenBank/DDBJ databases">
        <authorList>
            <person name="Varghese N."/>
            <person name="Submissions S."/>
        </authorList>
    </citation>
    <scope>NUCLEOTIDE SEQUENCE [LARGE SCALE GENOMIC DNA]</scope>
    <source>
        <strain evidence="5">DSM 25927</strain>
    </source>
</reference>
<keyword evidence="3" id="KW-0732">Signal</keyword>
<keyword evidence="2" id="KW-0812">Transmembrane</keyword>
<dbReference type="InterPro" id="IPR020011">
    <property type="entry name" value="FimV_C"/>
</dbReference>
<keyword evidence="5" id="KW-1185">Reference proteome</keyword>
<name>A0A1H9A001_9GAMM</name>
<dbReference type="PRINTS" id="PR01217">
    <property type="entry name" value="PRICHEXTENSN"/>
</dbReference>
<proteinExistence type="predicted"/>
<protein>
    <submittedName>
        <fullName evidence="4">FimV N-terminal domain-containing protein</fullName>
    </submittedName>
</protein>
<sequence length="402" mass="41753">MTGRFRQSLLDVRCHARGVTALLMLLAATNLAQAQDAAQPAPAEQDSAAAAKAAAPEAAKAAPAAPSNPVGEFYGPVKPAETLWSIANRMRPDSKVVTEQVLVALYRANPRAFEGTINKLTKGAVLRVPTRAEITGLSANEARAELRRLWKGGEATEPSRPVIDPLQIAPPPPAGQPVSVAQVEADASDVPSAPPADKPAEPAAEPPAQTEPAPKPQASQPVLAPPPAVKPAGSALPGWQTLLAPLLLVLFVAVLALSLSRRRRRAQQDAEPSFKVPPPPAPEPQAKPAEAPPAPAAAPPPPPPPSPPPAAEAPPSAPAPVPPPVVEPAPAPVRHAESLTLANPPLATDPISTDEIGTKLDLARAYIEMGEPMLARVLLREVLQQGDRQQQSDAEALLARLP</sequence>
<feature type="compositionally biased region" description="Low complexity" evidence="1">
    <location>
        <begin position="201"/>
        <end position="222"/>
    </location>
</feature>
<feature type="region of interest" description="Disordered" evidence="1">
    <location>
        <begin position="266"/>
        <end position="352"/>
    </location>
</feature>
<organism evidence="4 5">
    <name type="scientific">Solimonas aquatica</name>
    <dbReference type="NCBI Taxonomy" id="489703"/>
    <lineage>
        <taxon>Bacteria</taxon>
        <taxon>Pseudomonadati</taxon>
        <taxon>Pseudomonadota</taxon>
        <taxon>Gammaproteobacteria</taxon>
        <taxon>Nevskiales</taxon>
        <taxon>Nevskiaceae</taxon>
        <taxon>Solimonas</taxon>
    </lineage>
</organism>
<evidence type="ECO:0000313" key="4">
    <source>
        <dbReference type="EMBL" id="SEP69831.1"/>
    </source>
</evidence>
<evidence type="ECO:0000256" key="3">
    <source>
        <dbReference type="SAM" id="SignalP"/>
    </source>
</evidence>
<dbReference type="AlphaFoldDB" id="A0A1H9A001"/>
<feature type="compositionally biased region" description="Pro residues" evidence="1">
    <location>
        <begin position="275"/>
        <end position="331"/>
    </location>
</feature>
<accession>A0A1H9A001</accession>
<feature type="region of interest" description="Disordered" evidence="1">
    <location>
        <begin position="152"/>
        <end position="233"/>
    </location>
</feature>
<feature type="chain" id="PRO_5011709258" evidence="3">
    <location>
        <begin position="35"/>
        <end position="402"/>
    </location>
</feature>
<dbReference type="Gene3D" id="1.20.58.2200">
    <property type="match status" value="1"/>
</dbReference>
<dbReference type="Proteomes" id="UP000199233">
    <property type="component" value="Unassembled WGS sequence"/>
</dbReference>